<dbReference type="RefSeq" id="WP_118929686.1">
    <property type="nucleotide sequence ID" value="NZ_QSKW01000002.1"/>
</dbReference>
<proteinExistence type="predicted"/>
<organism evidence="2 3">
    <name type="scientific">Roseburia inulinivorans</name>
    <dbReference type="NCBI Taxonomy" id="360807"/>
    <lineage>
        <taxon>Bacteria</taxon>
        <taxon>Bacillati</taxon>
        <taxon>Bacillota</taxon>
        <taxon>Clostridia</taxon>
        <taxon>Lachnospirales</taxon>
        <taxon>Lachnospiraceae</taxon>
        <taxon>Roseburia</taxon>
    </lineage>
</organism>
<accession>A0A414LYF8</accession>
<feature type="transmembrane region" description="Helical" evidence="1">
    <location>
        <begin position="143"/>
        <end position="164"/>
    </location>
</feature>
<feature type="transmembrane region" description="Helical" evidence="1">
    <location>
        <begin position="58"/>
        <end position="79"/>
    </location>
</feature>
<feature type="transmembrane region" description="Helical" evidence="1">
    <location>
        <begin position="99"/>
        <end position="122"/>
    </location>
</feature>
<feature type="transmembrane region" description="Helical" evidence="1">
    <location>
        <begin position="277"/>
        <end position="294"/>
    </location>
</feature>
<keyword evidence="1" id="KW-0812">Transmembrane</keyword>
<comment type="caution">
    <text evidence="2">The sequence shown here is derived from an EMBL/GenBank/DDBJ whole genome shotgun (WGS) entry which is preliminary data.</text>
</comment>
<keyword evidence="1" id="KW-1133">Transmembrane helix</keyword>
<keyword evidence="1" id="KW-0472">Membrane</keyword>
<evidence type="ECO:0008006" key="4">
    <source>
        <dbReference type="Google" id="ProtNLM"/>
    </source>
</evidence>
<dbReference type="Proteomes" id="UP000286271">
    <property type="component" value="Unassembled WGS sequence"/>
</dbReference>
<name>A0A414LYF8_9FIRM</name>
<feature type="transmembrane region" description="Helical" evidence="1">
    <location>
        <begin position="249"/>
        <end position="271"/>
    </location>
</feature>
<feature type="transmembrane region" description="Helical" evidence="1">
    <location>
        <begin position="303"/>
        <end position="336"/>
    </location>
</feature>
<gene>
    <name evidence="2" type="ORF">DW707_01995</name>
</gene>
<evidence type="ECO:0000313" key="3">
    <source>
        <dbReference type="Proteomes" id="UP000286271"/>
    </source>
</evidence>
<feature type="transmembrane region" description="Helical" evidence="1">
    <location>
        <begin position="202"/>
        <end position="228"/>
    </location>
</feature>
<evidence type="ECO:0000313" key="2">
    <source>
        <dbReference type="EMBL" id="RHE99999.1"/>
    </source>
</evidence>
<evidence type="ECO:0000256" key="1">
    <source>
        <dbReference type="SAM" id="Phobius"/>
    </source>
</evidence>
<feature type="transmembrane region" description="Helical" evidence="1">
    <location>
        <begin position="480"/>
        <end position="499"/>
    </location>
</feature>
<dbReference type="AlphaFoldDB" id="A0A414LYF8"/>
<sequence length="617" mass="70685">MKRVQRVVFAVSLTATWCLLMPPYLYGVIGGLATFLCGYTAGKHLPEYKSVVKNQFKLWHLILLVFVFYMYIEEFVIQWKLSSKMAVFSNLLGVTVEQFLVIVAIAGSVISLYAAIYIICGVRRQLSQNKVKSYPEKSTERKLDTKDVIFTIAVALLLGMRLALNPWSGELPGNDSAAYLYVGMMLRKGVTLYTELFEHKGLILYLIDALGISITGGSLTGVWILEMLNAFATTLLILKVTKLFTDRKTVQYITGVGLISSMTICMLLTDGNLSEEWVLPWITLSVYIFLKYFLDKKYRFYEIILLGVSFAIIVFIRANMIAVFAAFMPLVLIYMFMEKQWKDIGICVANFLIGILIVAAPILIYTLRVGSLQAMIQDYFLFSFSYIEEGGMPITYVMWRLFRRLTVYSAILLIGIRMFYKNHIFQMNLWYYAISIVVASISGRAHAHYAIILIPALIVPMVMVLNQIPEMKINKLEDKITAVIFLFAAAQFSVSFFGYQKPELSEVAQYLQDTTTEDENVVMMGNNCVYYLESGRYTTNKYYYHAPIANVSEPIYEDIVKELEQKKTDVLVVIGQKQEILNGDNNLSKIYQMLDEWSKEGTYRCEEYDSFYVYRLQ</sequence>
<feature type="transmembrane region" description="Helical" evidence="1">
    <location>
        <begin position="427"/>
        <end position="443"/>
    </location>
</feature>
<dbReference type="EMBL" id="QSKW01000002">
    <property type="protein sequence ID" value="RHE99999.1"/>
    <property type="molecule type" value="Genomic_DNA"/>
</dbReference>
<protein>
    <recommendedName>
        <fullName evidence="4">Glycosyltransferase RgtA/B/C/D-like domain-containing protein</fullName>
    </recommendedName>
</protein>
<feature type="transmembrane region" description="Helical" evidence="1">
    <location>
        <begin position="348"/>
        <end position="367"/>
    </location>
</feature>
<feature type="transmembrane region" description="Helical" evidence="1">
    <location>
        <begin position="405"/>
        <end position="420"/>
    </location>
</feature>
<feature type="transmembrane region" description="Helical" evidence="1">
    <location>
        <begin position="449"/>
        <end position="468"/>
    </location>
</feature>
<reference evidence="2 3" key="1">
    <citation type="submission" date="2018-08" db="EMBL/GenBank/DDBJ databases">
        <title>A genome reference for cultivated species of the human gut microbiota.</title>
        <authorList>
            <person name="Zou Y."/>
            <person name="Xue W."/>
            <person name="Luo G."/>
        </authorList>
    </citation>
    <scope>NUCLEOTIDE SEQUENCE [LARGE SCALE GENOMIC DNA]</scope>
    <source>
        <strain evidence="2 3">AM27-11</strain>
    </source>
</reference>